<dbReference type="GO" id="GO:0005737">
    <property type="term" value="C:cytoplasm"/>
    <property type="evidence" value="ECO:0007669"/>
    <property type="project" value="TreeGrafter"/>
</dbReference>
<reference evidence="4" key="2">
    <citation type="submission" date="2017-10" db="EMBL/GenBank/DDBJ databases">
        <title>Ladona fulva Genome sequencing and assembly.</title>
        <authorList>
            <person name="Murali S."/>
            <person name="Richards S."/>
            <person name="Bandaranaike D."/>
            <person name="Bellair M."/>
            <person name="Blankenburg K."/>
            <person name="Chao H."/>
            <person name="Dinh H."/>
            <person name="Doddapaneni H."/>
            <person name="Dugan-Rocha S."/>
            <person name="Elkadiri S."/>
            <person name="Gnanaolivu R."/>
            <person name="Hernandez B."/>
            <person name="Skinner E."/>
            <person name="Javaid M."/>
            <person name="Lee S."/>
            <person name="Li M."/>
            <person name="Ming W."/>
            <person name="Munidasa M."/>
            <person name="Muniz J."/>
            <person name="Nguyen L."/>
            <person name="Hughes D."/>
            <person name="Osuji N."/>
            <person name="Pu L.-L."/>
            <person name="Puazo M."/>
            <person name="Qu C."/>
            <person name="Quiroz J."/>
            <person name="Raj R."/>
            <person name="Weissenberger G."/>
            <person name="Xin Y."/>
            <person name="Zou X."/>
            <person name="Han Y."/>
            <person name="Worley K."/>
            <person name="Muzny D."/>
            <person name="Gibbs R."/>
        </authorList>
    </citation>
    <scope>NUCLEOTIDE SEQUENCE</scope>
    <source>
        <strain evidence="4">Sampled in the wild</strain>
    </source>
</reference>
<gene>
    <name evidence="4" type="ORF">J437_LFUL017588</name>
</gene>
<organism evidence="4 5">
    <name type="scientific">Ladona fulva</name>
    <name type="common">Scarce chaser dragonfly</name>
    <name type="synonym">Libellula fulva</name>
    <dbReference type="NCBI Taxonomy" id="123851"/>
    <lineage>
        <taxon>Eukaryota</taxon>
        <taxon>Metazoa</taxon>
        <taxon>Ecdysozoa</taxon>
        <taxon>Arthropoda</taxon>
        <taxon>Hexapoda</taxon>
        <taxon>Insecta</taxon>
        <taxon>Pterygota</taxon>
        <taxon>Palaeoptera</taxon>
        <taxon>Odonata</taxon>
        <taxon>Epiprocta</taxon>
        <taxon>Anisoptera</taxon>
        <taxon>Libelluloidea</taxon>
        <taxon>Libellulidae</taxon>
        <taxon>Ladona</taxon>
    </lineage>
</organism>
<feature type="domain" description="Helicase C-terminal" evidence="3">
    <location>
        <begin position="1"/>
        <end position="134"/>
    </location>
</feature>
<dbReference type="SMART" id="SM00490">
    <property type="entry name" value="HELICc"/>
    <property type="match status" value="1"/>
</dbReference>
<keyword evidence="2" id="KW-0547">Nucleotide-binding</keyword>
<keyword evidence="5" id="KW-1185">Reference proteome</keyword>
<reference evidence="4" key="1">
    <citation type="submission" date="2013-04" db="EMBL/GenBank/DDBJ databases">
        <authorList>
            <person name="Qu J."/>
            <person name="Murali S.C."/>
            <person name="Bandaranaike D."/>
            <person name="Bellair M."/>
            <person name="Blankenburg K."/>
            <person name="Chao H."/>
            <person name="Dinh H."/>
            <person name="Doddapaneni H."/>
            <person name="Downs B."/>
            <person name="Dugan-Rocha S."/>
            <person name="Elkadiri S."/>
            <person name="Gnanaolivu R.D."/>
            <person name="Hernandez B."/>
            <person name="Javaid M."/>
            <person name="Jayaseelan J.C."/>
            <person name="Lee S."/>
            <person name="Li M."/>
            <person name="Ming W."/>
            <person name="Munidasa M."/>
            <person name="Muniz J."/>
            <person name="Nguyen L."/>
            <person name="Ongeri F."/>
            <person name="Osuji N."/>
            <person name="Pu L.-L."/>
            <person name="Puazo M."/>
            <person name="Qu C."/>
            <person name="Quiroz J."/>
            <person name="Raj R."/>
            <person name="Weissenberger G."/>
            <person name="Xin Y."/>
            <person name="Zou X."/>
            <person name="Han Y."/>
            <person name="Richards S."/>
            <person name="Worley K."/>
            <person name="Muzny D."/>
            <person name="Gibbs R."/>
        </authorList>
    </citation>
    <scope>NUCLEOTIDE SEQUENCE</scope>
    <source>
        <strain evidence="4">Sampled in the wild</strain>
    </source>
</reference>
<dbReference type="GO" id="GO:0005634">
    <property type="term" value="C:nucleus"/>
    <property type="evidence" value="ECO:0007669"/>
    <property type="project" value="TreeGrafter"/>
</dbReference>
<dbReference type="PANTHER" id="PTHR18934">
    <property type="entry name" value="ATP-DEPENDENT RNA HELICASE"/>
    <property type="match status" value="1"/>
</dbReference>
<proteinExistence type="predicted"/>
<dbReference type="Pfam" id="PF00271">
    <property type="entry name" value="Helicase_C"/>
    <property type="match status" value="1"/>
</dbReference>
<evidence type="ECO:0000313" key="4">
    <source>
        <dbReference type="EMBL" id="KAG8239454.1"/>
    </source>
</evidence>
<keyword evidence="2" id="KW-0347">Helicase</keyword>
<dbReference type="GO" id="GO:0016787">
    <property type="term" value="F:hydrolase activity"/>
    <property type="evidence" value="ECO:0007669"/>
    <property type="project" value="UniProtKB-KW"/>
</dbReference>
<dbReference type="CDD" id="cd18791">
    <property type="entry name" value="SF2_C_RHA"/>
    <property type="match status" value="1"/>
</dbReference>
<dbReference type="GO" id="GO:0002151">
    <property type="term" value="F:G-quadruplex RNA binding"/>
    <property type="evidence" value="ECO:0007669"/>
    <property type="project" value="TreeGrafter"/>
</dbReference>
<dbReference type="PROSITE" id="PS51194">
    <property type="entry name" value="HELICASE_CTER"/>
    <property type="match status" value="1"/>
</dbReference>
<dbReference type="GO" id="GO:0003678">
    <property type="term" value="F:DNA helicase activity"/>
    <property type="evidence" value="ECO:0007669"/>
    <property type="project" value="TreeGrafter"/>
</dbReference>
<accession>A0A8K0KQ65</accession>
<evidence type="ECO:0000256" key="2">
    <source>
        <dbReference type="ARBA" id="ARBA00022806"/>
    </source>
</evidence>
<dbReference type="InterPro" id="IPR001650">
    <property type="entry name" value="Helicase_C-like"/>
</dbReference>
<dbReference type="OrthoDB" id="5600252at2759"/>
<sequence length="134" mass="15148">MRSISSRLLILPVHSRLSYSEQRRIFDRAPAGTRKVIVATDVAETGITVDDVEYVVDTGAHREERFDAEKGVSCVDVHWASSASIRQRRGRAGRVRPGQAFHLFTRSRQEALLPYPLPEVHRVPLEKTVLDCKV</sequence>
<evidence type="ECO:0000313" key="5">
    <source>
        <dbReference type="Proteomes" id="UP000792457"/>
    </source>
</evidence>
<dbReference type="InterPro" id="IPR027417">
    <property type="entry name" value="P-loop_NTPase"/>
</dbReference>
<dbReference type="PANTHER" id="PTHR18934:SF257">
    <property type="entry name" value="ATP-DEPENDENT RNA HELICASE DHX30"/>
    <property type="match status" value="1"/>
</dbReference>
<name>A0A8K0KQ65_LADFU</name>
<protein>
    <recommendedName>
        <fullName evidence="3">Helicase C-terminal domain-containing protein</fullName>
    </recommendedName>
</protein>
<keyword evidence="1" id="KW-0378">Hydrolase</keyword>
<dbReference type="Proteomes" id="UP000792457">
    <property type="component" value="Unassembled WGS sequence"/>
</dbReference>
<dbReference type="AlphaFoldDB" id="A0A8K0KQ65"/>
<evidence type="ECO:0000256" key="1">
    <source>
        <dbReference type="ARBA" id="ARBA00022801"/>
    </source>
</evidence>
<dbReference type="EMBL" id="KZ309653">
    <property type="protein sequence ID" value="KAG8239454.1"/>
    <property type="molecule type" value="Genomic_DNA"/>
</dbReference>
<dbReference type="GO" id="GO:0003724">
    <property type="term" value="F:RNA helicase activity"/>
    <property type="evidence" value="ECO:0007669"/>
    <property type="project" value="TreeGrafter"/>
</dbReference>
<evidence type="ECO:0000259" key="3">
    <source>
        <dbReference type="PROSITE" id="PS51194"/>
    </source>
</evidence>
<dbReference type="SUPFAM" id="SSF52540">
    <property type="entry name" value="P-loop containing nucleoside triphosphate hydrolases"/>
    <property type="match status" value="1"/>
</dbReference>
<dbReference type="Gene3D" id="3.40.50.300">
    <property type="entry name" value="P-loop containing nucleotide triphosphate hydrolases"/>
    <property type="match status" value="1"/>
</dbReference>
<keyword evidence="2" id="KW-0067">ATP-binding</keyword>
<comment type="caution">
    <text evidence="4">The sequence shown here is derived from an EMBL/GenBank/DDBJ whole genome shotgun (WGS) entry which is preliminary data.</text>
</comment>